<dbReference type="Proteomes" id="UP000320184">
    <property type="component" value="Unassembled WGS sequence"/>
</dbReference>
<dbReference type="PANTHER" id="PTHR30108">
    <property type="entry name" value="3-OCTAPRENYL-4-HYDROXYBENZOATE CARBOXY-LYASE-RELATED"/>
    <property type="match status" value="1"/>
</dbReference>
<reference evidence="6 7" key="1">
    <citation type="journal article" date="2019" name="Nat. Microbiol.">
        <title>Mediterranean grassland soil C-N compound turnover is dependent on rainfall and depth, and is mediated by genomically divergent microorganisms.</title>
        <authorList>
            <person name="Diamond S."/>
            <person name="Andeer P.F."/>
            <person name="Li Z."/>
            <person name="Crits-Christoph A."/>
            <person name="Burstein D."/>
            <person name="Anantharaman K."/>
            <person name="Lane K.R."/>
            <person name="Thomas B.C."/>
            <person name="Pan C."/>
            <person name="Northen T.R."/>
            <person name="Banfield J.F."/>
        </authorList>
    </citation>
    <scope>NUCLEOTIDE SEQUENCE [LARGE SCALE GENOMIC DNA]</scope>
    <source>
        <strain evidence="6">WS_3</strain>
    </source>
</reference>
<dbReference type="InterPro" id="IPR022390">
    <property type="entry name" value="HBDC"/>
</dbReference>
<evidence type="ECO:0000259" key="3">
    <source>
        <dbReference type="Pfam" id="PF01977"/>
    </source>
</evidence>
<dbReference type="InterPro" id="IPR002830">
    <property type="entry name" value="UbiD"/>
</dbReference>
<dbReference type="GO" id="GO:0005737">
    <property type="term" value="C:cytoplasm"/>
    <property type="evidence" value="ECO:0007669"/>
    <property type="project" value="TreeGrafter"/>
</dbReference>
<dbReference type="PANTHER" id="PTHR30108:SF7">
    <property type="entry name" value="3-POLYPRENYL-4-HYDROXYBENZOATE DECARBOXYLASE"/>
    <property type="match status" value="1"/>
</dbReference>
<proteinExistence type="inferred from homology"/>
<dbReference type="SUPFAM" id="SSF50475">
    <property type="entry name" value="FMN-binding split barrel"/>
    <property type="match status" value="1"/>
</dbReference>
<dbReference type="Gene3D" id="3.40.1670.10">
    <property type="entry name" value="UbiD C-terminal domain-like"/>
    <property type="match status" value="2"/>
</dbReference>
<feature type="domain" description="3-octaprenyl-4-hydroxybenzoate carboxy-lyase-like N-terminal" evidence="4">
    <location>
        <begin position="63"/>
        <end position="140"/>
    </location>
</feature>
<dbReference type="EMBL" id="VBOT01000002">
    <property type="protein sequence ID" value="TMQ54192.1"/>
    <property type="molecule type" value="Genomic_DNA"/>
</dbReference>
<dbReference type="Pfam" id="PF20696">
    <property type="entry name" value="UbiD_C"/>
    <property type="match status" value="1"/>
</dbReference>
<evidence type="ECO:0000256" key="2">
    <source>
        <dbReference type="SAM" id="MobiDB-lite"/>
    </source>
</evidence>
<dbReference type="Pfam" id="PF20695">
    <property type="entry name" value="UbiD_N"/>
    <property type="match status" value="1"/>
</dbReference>
<evidence type="ECO:0000313" key="6">
    <source>
        <dbReference type="EMBL" id="TMQ54192.1"/>
    </source>
</evidence>
<gene>
    <name evidence="6" type="ORF">E6K73_00200</name>
</gene>
<dbReference type="AlphaFoldDB" id="A0A538SS22"/>
<dbReference type="InterPro" id="IPR049383">
    <property type="entry name" value="UbiD-like_N"/>
</dbReference>
<comment type="caution">
    <text evidence="6">The sequence shown here is derived from an EMBL/GenBank/DDBJ whole genome shotgun (WGS) entry which is preliminary data.</text>
</comment>
<accession>A0A538SS22</accession>
<dbReference type="InterPro" id="IPR048304">
    <property type="entry name" value="UbiD_Rift_dom"/>
</dbReference>
<feature type="compositionally biased region" description="Low complexity" evidence="2">
    <location>
        <begin position="1"/>
        <end position="17"/>
    </location>
</feature>
<name>A0A538SS22_UNCEI</name>
<dbReference type="InterPro" id="IPR049381">
    <property type="entry name" value="UbiD-like_C"/>
</dbReference>
<dbReference type="SUPFAM" id="SSF143968">
    <property type="entry name" value="UbiD C-terminal domain-like"/>
    <property type="match status" value="2"/>
</dbReference>
<feature type="domain" description="3-octaprenyl-4-hydroxybenzoate carboxy-lyase-like Rift-related" evidence="3">
    <location>
        <begin position="173"/>
        <end position="366"/>
    </location>
</feature>
<evidence type="ECO:0000313" key="7">
    <source>
        <dbReference type="Proteomes" id="UP000320184"/>
    </source>
</evidence>
<dbReference type="GO" id="GO:0016831">
    <property type="term" value="F:carboxy-lyase activity"/>
    <property type="evidence" value="ECO:0007669"/>
    <property type="project" value="InterPro"/>
</dbReference>
<evidence type="ECO:0000259" key="5">
    <source>
        <dbReference type="Pfam" id="PF20696"/>
    </source>
</evidence>
<feature type="domain" description="3-octaprenyl-4-hydroxybenzoate carboxy-lyase-like C-terminal" evidence="5">
    <location>
        <begin position="372"/>
        <end position="495"/>
    </location>
</feature>
<evidence type="ECO:0000259" key="4">
    <source>
        <dbReference type="Pfam" id="PF20695"/>
    </source>
</evidence>
<evidence type="ECO:0000256" key="1">
    <source>
        <dbReference type="ARBA" id="ARBA00010021"/>
    </source>
</evidence>
<protein>
    <submittedName>
        <fullName evidence="6">Menaquinone biosynthesis decarboxylase</fullName>
    </submittedName>
</protein>
<dbReference type="NCBIfam" id="TIGR03701">
    <property type="entry name" value="mena_SCO4490"/>
    <property type="match status" value="1"/>
</dbReference>
<dbReference type="NCBIfam" id="TIGR00148">
    <property type="entry name" value="UbiD family decarboxylase"/>
    <property type="match status" value="1"/>
</dbReference>
<feature type="region of interest" description="Disordered" evidence="2">
    <location>
        <begin position="1"/>
        <end position="51"/>
    </location>
</feature>
<comment type="similarity">
    <text evidence="1">Belongs to the UbiD family.</text>
</comment>
<dbReference type="Pfam" id="PF01977">
    <property type="entry name" value="UbiD"/>
    <property type="match status" value="1"/>
</dbReference>
<sequence>MAIRSPSRSWSAASPTSCWGSWASAREPDGGPRSWSDGPRHPARPARRPAPAVTGFRTLSDFLADLERRGDLRRVTREVEWAYEVTEIASREARAEGPALLFERVRGARFPLAVNVLGARRRIEWALGRTPRAVGAELEEILHSLPPRALGDLLKLRNSAGRVLAMQPKHVPSGPAQEVAAAPDLEPLPNLKLWPKDGGRFVTFGLVLTEDPGSRKRNLGIYRMHIYDQRTTGMHWQIGKGGGFHYHGAEKRGQRLEVAVAVGADPALLLAAVSPLPEGIDELAFAGFLRGAPTRLARGRALSMSVPADAEFVLEGFVPPGERRPEGPFGDHFGHYSHPAPFPVFHLEAITHRHEPVFQASVVGKPPQEDKFMGEAVQEFFAGVLKVIHPEVADLWAYFEAGFHNLLVVAVENRFAKEAKKTALGLLGTGQLSLTKVVVLVDEQVNPRDRAAVFGALARNFDPAEDFILLPGVPLDTLDFTSYTMNLGSKMVLDAQTKPDRPASAPPERVPDPRGLVEGIVAHRLAWGAMLVVQTREPGRGVVERLVRRPEYQSVKLVVAVSPDVPLEDDELLLWGIFTRFDCARDIVPAAAEVRGAWLTCRGPLGIDATWKGGYPDPVENLPEVIEHVDGWWGRGAVGVNGPEGAVPPAQVTQAPG</sequence>
<organism evidence="6 7">
    <name type="scientific">Eiseniibacteriota bacterium</name>
    <dbReference type="NCBI Taxonomy" id="2212470"/>
    <lineage>
        <taxon>Bacteria</taxon>
        <taxon>Candidatus Eiseniibacteriota</taxon>
    </lineage>
</organism>